<accession>A0A0B7K1H4</accession>
<dbReference type="Pfam" id="PF00172">
    <property type="entry name" value="Zn_clus"/>
    <property type="match status" value="1"/>
</dbReference>
<dbReference type="GO" id="GO:0000981">
    <property type="term" value="F:DNA-binding transcription factor activity, RNA polymerase II-specific"/>
    <property type="evidence" value="ECO:0007669"/>
    <property type="project" value="InterPro"/>
</dbReference>
<dbReference type="CDD" id="cd00067">
    <property type="entry name" value="GAL4"/>
    <property type="match status" value="1"/>
</dbReference>
<keyword evidence="1" id="KW-0539">Nucleus</keyword>
<dbReference type="InterPro" id="IPR053175">
    <property type="entry name" value="DHMBA_Reg_Transcription_Factor"/>
</dbReference>
<dbReference type="PANTHER" id="PTHR38791:SF5">
    <property type="entry name" value="TRANSCRIPTION FACTOR DBAG-RELATED"/>
    <property type="match status" value="1"/>
</dbReference>
<proteinExistence type="predicted"/>
<dbReference type="SUPFAM" id="SSF57701">
    <property type="entry name" value="Zn2/Cys6 DNA-binding domain"/>
    <property type="match status" value="1"/>
</dbReference>
<dbReference type="PANTHER" id="PTHR38791">
    <property type="entry name" value="ZN(II)2CYS6 TRANSCRIPTION FACTOR (EUROFUNG)-RELATED-RELATED"/>
    <property type="match status" value="1"/>
</dbReference>
<sequence length="501" mass="55356">MVNHGPSRACAECKKRRKKCDQTRPSCSRCVKSRRVCPGYGDDSSLVFRHYQPFEDATSLDLDRWSPGIPSIWEDAAIQIFLDTLVVPSQNRQKSRGFLHGIQSLLTSATPDSALFSAAKVVALAAISNSTRSPELASVVQTLYGSVLRDLTLSLPGDDSTVPVETFLTALLLGLYEIVSSSHASPAKHLVHVRGIVSFIHKGIHFSNKVSKIQSHSPGSPLILKSEGMYRKTVLGVFCPPVNDRPRRSLDLVIIKLSSLTKQIQRLLPQPSPSLDELTQLQQSFLDLEDEISGWDGDRPPEWAPSHAGFGWASQHHAKNCFAPYCSTGPVEEYLDYYVATAWNSWRSIYVLYLDHMANLAKAMGQEECIPGFANKAQDLVHGLKASIPYFLSQSLQGHLQHLNTRLPPSHSNRVIRGLLLMHPLYVMAKCEIVPVPDREYLIQNLKWIGSSLGVGQAAILADHLQLDVLGTRAGQASELPLMDVLEGYYLLSAAMMLDLS</sequence>
<feature type="domain" description="Zn(2)-C6 fungal-type" evidence="2">
    <location>
        <begin position="9"/>
        <end position="37"/>
    </location>
</feature>
<dbReference type="SMART" id="SM00066">
    <property type="entry name" value="GAL4"/>
    <property type="match status" value="1"/>
</dbReference>
<dbReference type="GO" id="GO:0008270">
    <property type="term" value="F:zinc ion binding"/>
    <property type="evidence" value="ECO:0007669"/>
    <property type="project" value="InterPro"/>
</dbReference>
<dbReference type="PROSITE" id="PS50048">
    <property type="entry name" value="ZN2_CY6_FUNGAL_2"/>
    <property type="match status" value="1"/>
</dbReference>
<gene>
    <name evidence="3" type="ORF">BN869_000005459_1</name>
</gene>
<dbReference type="PROSITE" id="PS00463">
    <property type="entry name" value="ZN2_CY6_FUNGAL_1"/>
    <property type="match status" value="1"/>
</dbReference>
<dbReference type="Gene3D" id="4.10.240.10">
    <property type="entry name" value="Zn(2)-C6 fungal-type DNA-binding domain"/>
    <property type="match status" value="1"/>
</dbReference>
<name>A0A0B7K1H4_BIOOC</name>
<reference evidence="3" key="1">
    <citation type="submission" date="2015-01" db="EMBL/GenBank/DDBJ databases">
        <authorList>
            <person name="Durling Mikael"/>
        </authorList>
    </citation>
    <scope>NUCLEOTIDE SEQUENCE</scope>
</reference>
<evidence type="ECO:0000259" key="2">
    <source>
        <dbReference type="PROSITE" id="PS50048"/>
    </source>
</evidence>
<dbReference type="AlphaFoldDB" id="A0A0B7K1H4"/>
<evidence type="ECO:0000256" key="1">
    <source>
        <dbReference type="ARBA" id="ARBA00023242"/>
    </source>
</evidence>
<protein>
    <recommendedName>
        <fullName evidence="2">Zn(2)-C6 fungal-type domain-containing protein</fullName>
    </recommendedName>
</protein>
<organism evidence="3">
    <name type="scientific">Bionectria ochroleuca</name>
    <name type="common">Gliocladium roseum</name>
    <dbReference type="NCBI Taxonomy" id="29856"/>
    <lineage>
        <taxon>Eukaryota</taxon>
        <taxon>Fungi</taxon>
        <taxon>Dikarya</taxon>
        <taxon>Ascomycota</taxon>
        <taxon>Pezizomycotina</taxon>
        <taxon>Sordariomycetes</taxon>
        <taxon>Hypocreomycetidae</taxon>
        <taxon>Hypocreales</taxon>
        <taxon>Bionectriaceae</taxon>
        <taxon>Clonostachys</taxon>
    </lineage>
</organism>
<dbReference type="InterPro" id="IPR001138">
    <property type="entry name" value="Zn2Cys6_DnaBD"/>
</dbReference>
<dbReference type="InterPro" id="IPR036864">
    <property type="entry name" value="Zn2-C6_fun-type_DNA-bd_sf"/>
</dbReference>
<dbReference type="EMBL" id="CDPU01000014">
    <property type="protein sequence ID" value="CEO49402.1"/>
    <property type="molecule type" value="Genomic_DNA"/>
</dbReference>
<evidence type="ECO:0000313" key="3">
    <source>
        <dbReference type="EMBL" id="CEO49402.1"/>
    </source>
</evidence>